<protein>
    <submittedName>
        <fullName evidence="3">Signal transducing kinase of the PAK</fullName>
    </submittedName>
</protein>
<evidence type="ECO:0000259" key="2">
    <source>
        <dbReference type="PROSITE" id="PS50108"/>
    </source>
</evidence>
<accession>A0A9P6ST29</accession>
<feature type="domain" description="CRIB" evidence="2">
    <location>
        <begin position="194"/>
        <end position="207"/>
    </location>
</feature>
<dbReference type="EMBL" id="JAAAID010003302">
    <property type="protein sequence ID" value="KAF9998975.1"/>
    <property type="molecule type" value="Genomic_DNA"/>
</dbReference>
<reference evidence="3" key="1">
    <citation type="journal article" date="2020" name="Fungal Divers.">
        <title>Resolving the Mortierellaceae phylogeny through synthesis of multi-gene phylogenetics and phylogenomics.</title>
        <authorList>
            <person name="Vandepol N."/>
            <person name="Liber J."/>
            <person name="Desiro A."/>
            <person name="Na H."/>
            <person name="Kennedy M."/>
            <person name="Barry K."/>
            <person name="Grigoriev I.V."/>
            <person name="Miller A.N."/>
            <person name="O'Donnell K."/>
            <person name="Stajich J.E."/>
            <person name="Bonito G."/>
        </authorList>
    </citation>
    <scope>NUCLEOTIDE SEQUENCE</scope>
    <source>
        <strain evidence="3">NRRL 2769</strain>
    </source>
</reference>
<dbReference type="PROSITE" id="PS50108">
    <property type="entry name" value="CRIB"/>
    <property type="match status" value="1"/>
</dbReference>
<dbReference type="Pfam" id="PF00786">
    <property type="entry name" value="PBD"/>
    <property type="match status" value="1"/>
</dbReference>
<gene>
    <name evidence="3" type="primary">STE20_2</name>
    <name evidence="3" type="ORF">BGZ80_006680</name>
</gene>
<proteinExistence type="predicted"/>
<feature type="compositionally biased region" description="Pro residues" evidence="1">
    <location>
        <begin position="105"/>
        <end position="118"/>
    </location>
</feature>
<sequence length="216" mass="23190">MGSTKYTSSSNNGSLGYANSNHFNSFNGGNSSTLPRNLVPSQMPDGLVPQRQAPPPPRPSTSSSKSLSLQMTSGSGSQSPSSYGSSNSSPASPLGDRDLTHAPLRVPPPKKGPPPPQKPSRHSEQRLNPPQDLFRSNNSDNTITLSTHSSSKYGRSHQYESSEYSSNRSTFKGVFSNLVSSMSDLLSSDKKMEISSPYNPVHLTHVGYNLDTGEFT</sequence>
<evidence type="ECO:0000313" key="4">
    <source>
        <dbReference type="Proteomes" id="UP000703661"/>
    </source>
</evidence>
<name>A0A9P6ST29_9FUNG</name>
<feature type="compositionally biased region" description="Polar residues" evidence="1">
    <location>
        <begin position="1"/>
        <end position="18"/>
    </location>
</feature>
<dbReference type="GO" id="GO:0016301">
    <property type="term" value="F:kinase activity"/>
    <property type="evidence" value="ECO:0007669"/>
    <property type="project" value="UniProtKB-KW"/>
</dbReference>
<feature type="region of interest" description="Disordered" evidence="1">
    <location>
        <begin position="1"/>
        <end position="157"/>
    </location>
</feature>
<feature type="compositionally biased region" description="Low complexity" evidence="1">
    <location>
        <begin position="19"/>
        <end position="32"/>
    </location>
</feature>
<dbReference type="InterPro" id="IPR000095">
    <property type="entry name" value="CRIB_dom"/>
</dbReference>
<dbReference type="InterPro" id="IPR036936">
    <property type="entry name" value="CRIB_dom_sf"/>
</dbReference>
<keyword evidence="4" id="KW-1185">Reference proteome</keyword>
<evidence type="ECO:0000256" key="1">
    <source>
        <dbReference type="SAM" id="MobiDB-lite"/>
    </source>
</evidence>
<feature type="compositionally biased region" description="Polar residues" evidence="1">
    <location>
        <begin position="134"/>
        <end position="157"/>
    </location>
</feature>
<organism evidence="3 4">
    <name type="scientific">Entomortierella chlamydospora</name>
    <dbReference type="NCBI Taxonomy" id="101097"/>
    <lineage>
        <taxon>Eukaryota</taxon>
        <taxon>Fungi</taxon>
        <taxon>Fungi incertae sedis</taxon>
        <taxon>Mucoromycota</taxon>
        <taxon>Mortierellomycotina</taxon>
        <taxon>Mortierellomycetes</taxon>
        <taxon>Mortierellales</taxon>
        <taxon>Mortierellaceae</taxon>
        <taxon>Entomortierella</taxon>
    </lineage>
</organism>
<comment type="caution">
    <text evidence="3">The sequence shown here is derived from an EMBL/GenBank/DDBJ whole genome shotgun (WGS) entry which is preliminary data.</text>
</comment>
<dbReference type="Proteomes" id="UP000703661">
    <property type="component" value="Unassembled WGS sequence"/>
</dbReference>
<dbReference type="Gene3D" id="3.90.810.10">
    <property type="entry name" value="CRIB domain"/>
    <property type="match status" value="1"/>
</dbReference>
<dbReference type="AlphaFoldDB" id="A0A9P6ST29"/>
<feature type="non-terminal residue" evidence="3">
    <location>
        <position position="216"/>
    </location>
</feature>
<feature type="compositionally biased region" description="Low complexity" evidence="1">
    <location>
        <begin position="60"/>
        <end position="93"/>
    </location>
</feature>
<keyword evidence="3" id="KW-0808">Transferase</keyword>
<keyword evidence="3" id="KW-0418">Kinase</keyword>
<evidence type="ECO:0000313" key="3">
    <source>
        <dbReference type="EMBL" id="KAF9998975.1"/>
    </source>
</evidence>